<dbReference type="PANTHER" id="PTHR42752:SF1">
    <property type="entry name" value="IMIDAZOLONEPROPIONASE-RELATED"/>
    <property type="match status" value="1"/>
</dbReference>
<dbReference type="InterPro" id="IPR054418">
    <property type="entry name" value="MQNX/HUTI_composite_N"/>
</dbReference>
<comment type="pathway">
    <text evidence="1">Amino-acid degradation.</text>
</comment>
<dbReference type="EC" id="3.5.2.7" evidence="2 8"/>
<dbReference type="SUPFAM" id="SSF51556">
    <property type="entry name" value="Metallo-dependent hydrolases"/>
    <property type="match status" value="1"/>
</dbReference>
<evidence type="ECO:0000313" key="11">
    <source>
        <dbReference type="EMBL" id="PVX52138.1"/>
    </source>
</evidence>
<keyword evidence="5" id="KW-0369">Histidine metabolism</keyword>
<dbReference type="Pfam" id="PF01979">
    <property type="entry name" value="Amidohydro_1"/>
    <property type="match status" value="1"/>
</dbReference>
<evidence type="ECO:0000256" key="2">
    <source>
        <dbReference type="ARBA" id="ARBA00012864"/>
    </source>
</evidence>
<keyword evidence="6" id="KW-0862">Zinc</keyword>
<dbReference type="Gene3D" id="2.30.40.10">
    <property type="entry name" value="Urease, subunit C, domain 1"/>
    <property type="match status" value="1"/>
</dbReference>
<proteinExistence type="predicted"/>
<keyword evidence="3" id="KW-0479">Metal-binding</keyword>
<dbReference type="EMBL" id="QENZ01000003">
    <property type="protein sequence ID" value="PVX52138.1"/>
    <property type="molecule type" value="Genomic_DNA"/>
</dbReference>
<name>A0A7L4UQT6_BALHA</name>
<evidence type="ECO:0000256" key="5">
    <source>
        <dbReference type="ARBA" id="ARBA00022808"/>
    </source>
</evidence>
<dbReference type="Pfam" id="PF22039">
    <property type="entry name" value="HUTI_composite_bact"/>
    <property type="match status" value="1"/>
</dbReference>
<keyword evidence="7" id="KW-0408">Iron</keyword>
<evidence type="ECO:0000313" key="12">
    <source>
        <dbReference type="Proteomes" id="UP000251835"/>
    </source>
</evidence>
<accession>A0A7L4UQT6</accession>
<dbReference type="InterPro" id="IPR032466">
    <property type="entry name" value="Metal_Hydrolase"/>
</dbReference>
<dbReference type="InterPro" id="IPR006680">
    <property type="entry name" value="Amidohydro-rel"/>
</dbReference>
<dbReference type="Proteomes" id="UP000251835">
    <property type="component" value="Unassembled WGS sequence"/>
</dbReference>
<dbReference type="GO" id="GO:0050480">
    <property type="term" value="F:imidazolonepropionase activity"/>
    <property type="evidence" value="ECO:0007669"/>
    <property type="project" value="UniProtKB-UniRule"/>
</dbReference>
<protein>
    <recommendedName>
        <fullName evidence="2 8">Imidazolonepropionase</fullName>
        <ecNumber evidence="2 8">3.5.2.7</ecNumber>
    </recommendedName>
</protein>
<dbReference type="InterPro" id="IPR011059">
    <property type="entry name" value="Metal-dep_hydrolase_composite"/>
</dbReference>
<evidence type="ECO:0000256" key="3">
    <source>
        <dbReference type="ARBA" id="ARBA00022723"/>
    </source>
</evidence>
<dbReference type="GO" id="GO:0046872">
    <property type="term" value="F:metal ion binding"/>
    <property type="evidence" value="ECO:0007669"/>
    <property type="project" value="UniProtKB-KW"/>
</dbReference>
<evidence type="ECO:0000256" key="1">
    <source>
        <dbReference type="ARBA" id="ARBA00005023"/>
    </source>
</evidence>
<dbReference type="GO" id="GO:0005737">
    <property type="term" value="C:cytoplasm"/>
    <property type="evidence" value="ECO:0007669"/>
    <property type="project" value="UniProtKB-UniRule"/>
</dbReference>
<feature type="domain" description="Aminodeoxyfutalosine deaminase/Imidazolonepropionase-like composite" evidence="10">
    <location>
        <begin position="35"/>
        <end position="59"/>
    </location>
</feature>
<evidence type="ECO:0000259" key="10">
    <source>
        <dbReference type="Pfam" id="PF22039"/>
    </source>
</evidence>
<sequence length="410" mass="44173">MQKIIGPFYQLLTMANLPERGALQDEQLEIIANAGIVVEGGKIKDLGSWESLKTAYPDAEREEIDEPMVLLPGFVDTHTHICSAGNRATDYAMRLAGKSYLEIAEAGGGIWHTVTATRSASLEELTEATIERAKVQLSEGVTTCEVKSGYGLTVESELKMLRAIQNANKALPIDLVGTCLAAHMKPKDFEGTASEYLQLMADELLPKVWKEGLACRVDAFVEQSAFSVEETLPYLQKAKELGFDITVHGDQFTPGGSQLAIDLEAISTDHLEASTDKEVEALAKSNVTAVALPGATIGLGDRFTPARAILDKGGKLAIATDWNPGSAPMGKLLLPASILGAFEHLTMAETLAGLTIRAAAALNVSSRVGSLEEGKLADFIAFPFKDFRNIIYRQGAVLPKKVWKRGEMVL</sequence>
<keyword evidence="4" id="KW-0378">Hydrolase</keyword>
<feature type="domain" description="Amidohydrolase-related" evidence="9">
    <location>
        <begin position="69"/>
        <end position="409"/>
    </location>
</feature>
<dbReference type="SUPFAM" id="SSF51338">
    <property type="entry name" value="Composite domain of metallo-dependent hydrolases"/>
    <property type="match status" value="1"/>
</dbReference>
<dbReference type="PANTHER" id="PTHR42752">
    <property type="entry name" value="IMIDAZOLONEPROPIONASE"/>
    <property type="match status" value="1"/>
</dbReference>
<dbReference type="NCBIfam" id="TIGR01224">
    <property type="entry name" value="hutI"/>
    <property type="match status" value="1"/>
</dbReference>
<comment type="caution">
    <text evidence="11">The sequence shown here is derived from an EMBL/GenBank/DDBJ whole genome shotgun (WGS) entry which is preliminary data.</text>
</comment>
<evidence type="ECO:0000256" key="4">
    <source>
        <dbReference type="ARBA" id="ARBA00022801"/>
    </source>
</evidence>
<dbReference type="InterPro" id="IPR005920">
    <property type="entry name" value="HutI"/>
</dbReference>
<keyword evidence="12" id="KW-1185">Reference proteome</keyword>
<evidence type="ECO:0000256" key="8">
    <source>
        <dbReference type="NCBIfam" id="TIGR01224"/>
    </source>
</evidence>
<dbReference type="GO" id="GO:0019556">
    <property type="term" value="P:L-histidine catabolic process to glutamate and formamide"/>
    <property type="evidence" value="ECO:0007669"/>
    <property type="project" value="UniProtKB-UniRule"/>
</dbReference>
<dbReference type="RefSeq" id="WP_116495690.1">
    <property type="nucleotide sequence ID" value="NZ_QENZ01000003.1"/>
</dbReference>
<reference evidence="11 12" key="1">
    <citation type="submission" date="2018-05" db="EMBL/GenBank/DDBJ databases">
        <title>Genomic Encyclopedia of Type Strains, Phase IV (KMG-IV): sequencing the most valuable type-strain genomes for metagenomic binning, comparative biology and taxonomic classification.</title>
        <authorList>
            <person name="Goeker M."/>
        </authorList>
    </citation>
    <scope>NUCLEOTIDE SEQUENCE [LARGE SCALE GENOMIC DNA]</scope>
    <source>
        <strain evidence="11 12">DSM 28579</strain>
    </source>
</reference>
<dbReference type="Gene3D" id="3.20.20.140">
    <property type="entry name" value="Metal-dependent hydrolases"/>
    <property type="match status" value="1"/>
</dbReference>
<evidence type="ECO:0000256" key="7">
    <source>
        <dbReference type="ARBA" id="ARBA00023004"/>
    </source>
</evidence>
<evidence type="ECO:0000256" key="6">
    <source>
        <dbReference type="ARBA" id="ARBA00022833"/>
    </source>
</evidence>
<dbReference type="AlphaFoldDB" id="A0A7L4UQT6"/>
<organism evidence="11 12">
    <name type="scientific">Balneicella halophila</name>
    <dbReference type="NCBI Taxonomy" id="1537566"/>
    <lineage>
        <taxon>Bacteria</taxon>
        <taxon>Pseudomonadati</taxon>
        <taxon>Bacteroidota</taxon>
        <taxon>Bacteroidia</taxon>
        <taxon>Bacteroidales</taxon>
        <taxon>Balneicellaceae</taxon>
        <taxon>Balneicella</taxon>
    </lineage>
</organism>
<evidence type="ECO:0000259" key="9">
    <source>
        <dbReference type="Pfam" id="PF01979"/>
    </source>
</evidence>
<dbReference type="OrthoDB" id="9776455at2"/>
<gene>
    <name evidence="11" type="ORF">C7377_0438</name>
</gene>